<dbReference type="EMBL" id="PVQB02000289">
    <property type="protein sequence ID" value="KAF4339289.1"/>
    <property type="molecule type" value="Genomic_DNA"/>
</dbReference>
<dbReference type="Proteomes" id="UP000730481">
    <property type="component" value="Unassembled WGS sequence"/>
</dbReference>
<name>A0A9P5AIV2_9HYPO</name>
<reference evidence="1" key="1">
    <citation type="journal article" date="2017" name="Mycologia">
        <title>Fusarium algeriense, sp. nov., a novel toxigenic crown rot pathogen of durum wheat from Algeria is nested in the Fusarium burgessii species complex.</title>
        <authorList>
            <person name="Laraba I."/>
            <person name="Keddad A."/>
            <person name="Boureghda H."/>
            <person name="Abdallah N."/>
            <person name="Vaughan M.M."/>
            <person name="Proctor R.H."/>
            <person name="Busman M."/>
            <person name="O'Donnell K."/>
        </authorList>
    </citation>
    <scope>NUCLEOTIDE SEQUENCE</scope>
    <source>
        <strain evidence="1">NRRL 25174</strain>
    </source>
</reference>
<comment type="caution">
    <text evidence="1">The sequence shown here is derived from an EMBL/GenBank/DDBJ whole genome shotgun (WGS) entry which is preliminary data.</text>
</comment>
<dbReference type="OrthoDB" id="4191831at2759"/>
<evidence type="ECO:0008006" key="3">
    <source>
        <dbReference type="Google" id="ProtNLM"/>
    </source>
</evidence>
<accession>A0A9P5AIV2</accession>
<gene>
    <name evidence="1" type="ORF">FBEOM_6825</name>
</gene>
<keyword evidence="2" id="KW-1185">Reference proteome</keyword>
<dbReference type="CDD" id="cd09917">
    <property type="entry name" value="F-box_SF"/>
    <property type="match status" value="1"/>
</dbReference>
<organism evidence="1 2">
    <name type="scientific">Fusarium beomiforme</name>
    <dbReference type="NCBI Taxonomy" id="44412"/>
    <lineage>
        <taxon>Eukaryota</taxon>
        <taxon>Fungi</taxon>
        <taxon>Dikarya</taxon>
        <taxon>Ascomycota</taxon>
        <taxon>Pezizomycotina</taxon>
        <taxon>Sordariomycetes</taxon>
        <taxon>Hypocreomycetidae</taxon>
        <taxon>Hypocreales</taxon>
        <taxon>Nectriaceae</taxon>
        <taxon>Fusarium</taxon>
        <taxon>Fusarium burgessii species complex</taxon>
    </lineage>
</organism>
<dbReference type="AlphaFoldDB" id="A0A9P5AIV2"/>
<evidence type="ECO:0000313" key="1">
    <source>
        <dbReference type="EMBL" id="KAF4339289.1"/>
    </source>
</evidence>
<proteinExistence type="predicted"/>
<evidence type="ECO:0000313" key="2">
    <source>
        <dbReference type="Proteomes" id="UP000730481"/>
    </source>
</evidence>
<protein>
    <recommendedName>
        <fullName evidence="3">F-box domain-containing protein</fullName>
    </recommendedName>
</protein>
<sequence length="464" mass="52068">MAPLSLLDCPQEVQLSIAELPHSDLANLSMSCRALHRIAEPLVYSLVRFMWIRKSYPPITKMLHLLRTLLAKPNLRPLVRNADFEGYGFITKRRNPPTVIPALPASQLYAAIKRTGVSQLVADDWKNKVQSGSPEATVAVLISLLPNLERLCLYPGWTHDTEYLGAMLRAALCDRPQHKEQTDLPSFLSLKHVSLTLMTDEERILDPRNTADALALFYLPNIETLSVSIDNPTNFFWPSSSPPSPTSLKSLEVFRLRESRLAPILSTTANLNKFQYNWLYRPDIDYEVSKEVVMLDTMAEALLQVKDSLEELAITAETFPSFSQGLYEPPDVIFRGSLIKLCDMDKLKTLRVPWSFLIGRYGFSSPGHLGAAIPPNLEHLALGGELMLSGDDDPEDCSDELMVEAFEKELESGALSHVKTLKSVCLPGSMYADGMPEACEEKMRVLEARFGLSLSYDRYDNVEY</sequence>
<reference evidence="1" key="2">
    <citation type="submission" date="2020-02" db="EMBL/GenBank/DDBJ databases">
        <title>Identification and distribution of gene clusters putatively required for synthesis of sphingolipid metabolism inhibitors in phylogenetically diverse species of the filamentous fungus Fusarium.</title>
        <authorList>
            <person name="Kim H.-S."/>
            <person name="Busman M."/>
            <person name="Brown D.W."/>
            <person name="Divon H."/>
            <person name="Uhlig S."/>
            <person name="Proctor R.H."/>
        </authorList>
    </citation>
    <scope>NUCLEOTIDE SEQUENCE</scope>
    <source>
        <strain evidence="1">NRRL 25174</strain>
    </source>
</reference>